<proteinExistence type="inferred from homology"/>
<dbReference type="PANTHER" id="PTHR11371:SF31">
    <property type="entry name" value="EXTRACELLULAR NUCLEASE"/>
    <property type="match status" value="1"/>
</dbReference>
<dbReference type="GO" id="GO:0004536">
    <property type="term" value="F:DNA nuclease activity"/>
    <property type="evidence" value="ECO:0007669"/>
    <property type="project" value="InterPro"/>
</dbReference>
<evidence type="ECO:0000313" key="5">
    <source>
        <dbReference type="EMBL" id="RFA38871.1"/>
    </source>
</evidence>
<dbReference type="InterPro" id="IPR005135">
    <property type="entry name" value="Endo/exonuclease/phosphatase"/>
</dbReference>
<keyword evidence="6" id="KW-1185">Reference proteome</keyword>
<comment type="similarity">
    <text evidence="1">Belongs to the DNase I family.</text>
</comment>
<dbReference type="Gene3D" id="3.60.10.10">
    <property type="entry name" value="Endonuclease/exonuclease/phosphatase"/>
    <property type="match status" value="1"/>
</dbReference>
<dbReference type="CDD" id="cd10283">
    <property type="entry name" value="MnuA_DNase1-like"/>
    <property type="match status" value="1"/>
</dbReference>
<keyword evidence="2" id="KW-0540">Nuclease</keyword>
<dbReference type="SUPFAM" id="SSF56219">
    <property type="entry name" value="DNase I-like"/>
    <property type="match status" value="1"/>
</dbReference>
<protein>
    <submittedName>
        <fullName evidence="5">DNAse</fullName>
    </submittedName>
</protein>
<comment type="caution">
    <text evidence="5">The sequence shown here is derived from an EMBL/GenBank/DDBJ whole genome shotgun (WGS) entry which is preliminary data.</text>
</comment>
<dbReference type="SMART" id="SM00476">
    <property type="entry name" value="DNaseIc"/>
    <property type="match status" value="1"/>
</dbReference>
<accession>A0A3E0X2K4</accession>
<dbReference type="SUPFAM" id="SSF57884">
    <property type="entry name" value="Ada DNA repair protein, N-terminal domain (N-Ada 10)"/>
    <property type="match status" value="1"/>
</dbReference>
<dbReference type="PANTHER" id="PTHR11371">
    <property type="entry name" value="DEOXYRIBONUCLEASE"/>
    <property type="match status" value="1"/>
</dbReference>
<evidence type="ECO:0000313" key="6">
    <source>
        <dbReference type="Proteomes" id="UP000256763"/>
    </source>
</evidence>
<feature type="domain" description="Endonuclease/exonuclease/phosphatase" evidence="4">
    <location>
        <begin position="29"/>
        <end position="196"/>
    </location>
</feature>
<dbReference type="InterPro" id="IPR036691">
    <property type="entry name" value="Endo/exonu/phosph_ase_sf"/>
</dbReference>
<dbReference type="GO" id="GO:0006308">
    <property type="term" value="P:DNA catabolic process"/>
    <property type="evidence" value="ECO:0007669"/>
    <property type="project" value="InterPro"/>
</dbReference>
<organism evidence="5 6">
    <name type="scientific">Alkalilimnicola ehrlichii</name>
    <dbReference type="NCBI Taxonomy" id="351052"/>
    <lineage>
        <taxon>Bacteria</taxon>
        <taxon>Pseudomonadati</taxon>
        <taxon>Pseudomonadota</taxon>
        <taxon>Gammaproteobacteria</taxon>
        <taxon>Chromatiales</taxon>
        <taxon>Ectothiorhodospiraceae</taxon>
        <taxon>Alkalilimnicola</taxon>
    </lineage>
</organism>
<dbReference type="EMBL" id="NFZW01000002">
    <property type="protein sequence ID" value="RFA38871.1"/>
    <property type="molecule type" value="Genomic_DNA"/>
</dbReference>
<dbReference type="InterPro" id="IPR035451">
    <property type="entry name" value="Ada-like_dom_sf"/>
</dbReference>
<dbReference type="AlphaFoldDB" id="A0A3E0X2K4"/>
<dbReference type="Proteomes" id="UP000256763">
    <property type="component" value="Unassembled WGS sequence"/>
</dbReference>
<keyword evidence="3" id="KW-0378">Hydrolase</keyword>
<dbReference type="RefSeq" id="WP_116300893.1">
    <property type="nucleotide sequence ID" value="NZ_NFZV01000002.1"/>
</dbReference>
<gene>
    <name evidence="5" type="ORF">CAL65_02930</name>
</gene>
<evidence type="ECO:0000256" key="3">
    <source>
        <dbReference type="ARBA" id="ARBA00022801"/>
    </source>
</evidence>
<sequence length="342" mass="37923">MGSAWFSRLLLVVFLLLSFSLPAAELRVASWNIERLGHGNQKSYPALAEIAGRFDFLAIQEVMTAEGIQRLQRKLEQQTGEPWGLLFSEPLGRSTYREKYAFLWRESRVEYVDGAVVYIDDADAFAREPFSARFAVKGSDVTFRAATVHIVYGRYVADRTEEVIALRGFWDWLVENFGTDDPIMLLGDFNLAPDHTAWAPLREVAAPLITEGASTLSSHDGHYANLYDNIWLSKGHGLDVSASGVFRFPALLGWTHEKSRRHVSDHAPVYLLLGGAELDASEAVVGTQSSVAGPIRGNRSSRIYHRPDCPSYDTIGERNRVGFPDEAAALAAGYRLAGNCPD</sequence>
<dbReference type="InterPro" id="IPR016202">
    <property type="entry name" value="DNase_I"/>
</dbReference>
<reference evidence="6" key="1">
    <citation type="submission" date="2017-05" db="EMBL/GenBank/DDBJ databases">
        <authorList>
            <person name="Sharma S."/>
            <person name="Sidhu C."/>
            <person name="Pinnaka A.K."/>
        </authorList>
    </citation>
    <scope>NUCLEOTIDE SEQUENCE [LARGE SCALE GENOMIC DNA]</scope>
    <source>
        <strain evidence="6">AK93</strain>
    </source>
</reference>
<evidence type="ECO:0000256" key="2">
    <source>
        <dbReference type="ARBA" id="ARBA00022722"/>
    </source>
</evidence>
<dbReference type="OrthoDB" id="1201035at2"/>
<evidence type="ECO:0000256" key="1">
    <source>
        <dbReference type="ARBA" id="ARBA00007359"/>
    </source>
</evidence>
<name>A0A3E0X2K4_9GAMM</name>
<evidence type="ECO:0000259" key="4">
    <source>
        <dbReference type="Pfam" id="PF03372"/>
    </source>
</evidence>
<dbReference type="GO" id="GO:0016787">
    <property type="term" value="F:hydrolase activity"/>
    <property type="evidence" value="ECO:0007669"/>
    <property type="project" value="UniProtKB-KW"/>
</dbReference>
<dbReference type="Pfam" id="PF03372">
    <property type="entry name" value="Exo_endo_phos"/>
    <property type="match status" value="1"/>
</dbReference>
<dbReference type="Gene3D" id="3.40.10.10">
    <property type="entry name" value="DNA Methylphosphotriester Repair Domain"/>
    <property type="match status" value="1"/>
</dbReference>